<dbReference type="InterPro" id="IPR016181">
    <property type="entry name" value="Acyl_CoA_acyltransferase"/>
</dbReference>
<evidence type="ECO:0000313" key="2">
    <source>
        <dbReference type="EMBL" id="MDO7906841.1"/>
    </source>
</evidence>
<dbReference type="RefSeq" id="WP_305024030.1">
    <property type="nucleotide sequence ID" value="NZ_JAUQTB010000004.1"/>
</dbReference>
<keyword evidence="2" id="KW-0808">Transferase</keyword>
<evidence type="ECO:0000313" key="3">
    <source>
        <dbReference type="Proteomes" id="UP001240171"/>
    </source>
</evidence>
<dbReference type="Pfam" id="PF00583">
    <property type="entry name" value="Acetyltransf_1"/>
    <property type="match status" value="1"/>
</dbReference>
<dbReference type="GO" id="GO:0016746">
    <property type="term" value="F:acyltransferase activity"/>
    <property type="evidence" value="ECO:0007669"/>
    <property type="project" value="UniProtKB-KW"/>
</dbReference>
<dbReference type="Gene3D" id="3.40.630.30">
    <property type="match status" value="1"/>
</dbReference>
<keyword evidence="2" id="KW-0012">Acyltransferase</keyword>
<comment type="caution">
    <text evidence="2">The sequence shown here is derived from an EMBL/GenBank/DDBJ whole genome shotgun (WGS) entry which is preliminary data.</text>
</comment>
<keyword evidence="3" id="KW-1185">Reference proteome</keyword>
<dbReference type="EMBL" id="JAUQTB010000004">
    <property type="protein sequence ID" value="MDO7906841.1"/>
    <property type="molecule type" value="Genomic_DNA"/>
</dbReference>
<organism evidence="2 3">
    <name type="scientific">Paenibacillus lacisoli</name>
    <dbReference type="NCBI Taxonomy" id="3064525"/>
    <lineage>
        <taxon>Bacteria</taxon>
        <taxon>Bacillati</taxon>
        <taxon>Bacillota</taxon>
        <taxon>Bacilli</taxon>
        <taxon>Bacillales</taxon>
        <taxon>Paenibacillaceae</taxon>
        <taxon>Paenibacillus</taxon>
    </lineage>
</organism>
<proteinExistence type="predicted"/>
<gene>
    <name evidence="2" type="ORF">Q5741_10430</name>
</gene>
<sequence>MSITYIESIEGLKESSFAEGFFDGWPNPPSVTTLIRILGNSSHIVLAVDENKGLIVGYINALADGVLTAYIPLLEVVPDYKAQGIGDSLVRRMLERLKDYYMIDLLCDPELQGYYERHGMIRTSGMLKRNYAMQAGIPW</sequence>
<dbReference type="InterPro" id="IPR000182">
    <property type="entry name" value="GNAT_dom"/>
</dbReference>
<feature type="domain" description="N-acetyltransferase" evidence="1">
    <location>
        <begin position="1"/>
        <end position="139"/>
    </location>
</feature>
<protein>
    <submittedName>
        <fullName evidence="2">GNAT family N-acetyltransferase</fullName>
        <ecNumber evidence="2">2.3.1.-</ecNumber>
    </submittedName>
</protein>
<reference evidence="2 3" key="1">
    <citation type="submission" date="2023-07" db="EMBL/GenBank/DDBJ databases">
        <title>Paenibacillus sp. JX-17 nov. isolated from soil.</title>
        <authorList>
            <person name="Wan Y."/>
            <person name="Liu B."/>
        </authorList>
    </citation>
    <scope>NUCLEOTIDE SEQUENCE [LARGE SCALE GENOMIC DNA]</scope>
    <source>
        <strain evidence="2 3">JX-17</strain>
    </source>
</reference>
<dbReference type="Proteomes" id="UP001240171">
    <property type="component" value="Unassembled WGS sequence"/>
</dbReference>
<dbReference type="PROSITE" id="PS51186">
    <property type="entry name" value="GNAT"/>
    <property type="match status" value="1"/>
</dbReference>
<dbReference type="CDD" id="cd04301">
    <property type="entry name" value="NAT_SF"/>
    <property type="match status" value="1"/>
</dbReference>
<evidence type="ECO:0000259" key="1">
    <source>
        <dbReference type="PROSITE" id="PS51186"/>
    </source>
</evidence>
<name>A0ABT9CC66_9BACL</name>
<dbReference type="SUPFAM" id="SSF55729">
    <property type="entry name" value="Acyl-CoA N-acyltransferases (Nat)"/>
    <property type="match status" value="1"/>
</dbReference>
<dbReference type="EC" id="2.3.1.-" evidence="2"/>
<accession>A0ABT9CC66</accession>